<feature type="compositionally biased region" description="Low complexity" evidence="1">
    <location>
        <begin position="100"/>
        <end position="122"/>
    </location>
</feature>
<dbReference type="InParanoid" id="A0A2T3A5M0"/>
<feature type="compositionally biased region" description="Basic residues" evidence="1">
    <location>
        <begin position="69"/>
        <end position="82"/>
    </location>
</feature>
<evidence type="ECO:0000313" key="3">
    <source>
        <dbReference type="EMBL" id="PSR83344.1"/>
    </source>
</evidence>
<keyword evidence="2" id="KW-0472">Membrane</keyword>
<accession>A0A2T3A5M0</accession>
<keyword evidence="4" id="KW-1185">Reference proteome</keyword>
<keyword evidence="2" id="KW-1133">Transmembrane helix</keyword>
<feature type="compositionally biased region" description="Polar residues" evidence="1">
    <location>
        <begin position="54"/>
        <end position="68"/>
    </location>
</feature>
<proteinExistence type="predicted"/>
<sequence>MPNQIFNVVISLQVNIESPSPIACSHSSIRIPEFQICRQPSTEAAWEEAAAIPSRTQQQVPCPRNSTSPRKRGVIRTGKKSKTRGDALKTATHNAPTVNAASAASASSKARSSKPSSSTRPSHQPIKSSEPKLTGSRLRNSRNSIMETRTLNRAHRLLVLWLLEPMIPLFLGIMLLRRILEEEVREGGRGLLGM</sequence>
<reference evidence="3 4" key="1">
    <citation type="journal article" date="2018" name="Mycol. Prog.">
        <title>Coniella lustricola, a new species from submerged detritus.</title>
        <authorList>
            <person name="Raudabaugh D.B."/>
            <person name="Iturriaga T."/>
            <person name="Carver A."/>
            <person name="Mondo S."/>
            <person name="Pangilinan J."/>
            <person name="Lipzen A."/>
            <person name="He G."/>
            <person name="Amirebrahimi M."/>
            <person name="Grigoriev I.V."/>
            <person name="Miller A.N."/>
        </authorList>
    </citation>
    <scope>NUCLEOTIDE SEQUENCE [LARGE SCALE GENOMIC DNA]</scope>
    <source>
        <strain evidence="3 4">B22-T-1</strain>
    </source>
</reference>
<dbReference type="EMBL" id="KZ678461">
    <property type="protein sequence ID" value="PSR83344.1"/>
    <property type="molecule type" value="Genomic_DNA"/>
</dbReference>
<feature type="transmembrane region" description="Helical" evidence="2">
    <location>
        <begin position="158"/>
        <end position="176"/>
    </location>
</feature>
<keyword evidence="2" id="KW-0812">Transmembrane</keyword>
<protein>
    <submittedName>
        <fullName evidence="3">Uncharacterized protein</fullName>
    </submittedName>
</protein>
<feature type="region of interest" description="Disordered" evidence="1">
    <location>
        <begin position="52"/>
        <end position="141"/>
    </location>
</feature>
<dbReference type="AlphaFoldDB" id="A0A2T3A5M0"/>
<name>A0A2T3A5M0_9PEZI</name>
<evidence type="ECO:0000256" key="1">
    <source>
        <dbReference type="SAM" id="MobiDB-lite"/>
    </source>
</evidence>
<organism evidence="3 4">
    <name type="scientific">Coniella lustricola</name>
    <dbReference type="NCBI Taxonomy" id="2025994"/>
    <lineage>
        <taxon>Eukaryota</taxon>
        <taxon>Fungi</taxon>
        <taxon>Dikarya</taxon>
        <taxon>Ascomycota</taxon>
        <taxon>Pezizomycotina</taxon>
        <taxon>Sordariomycetes</taxon>
        <taxon>Sordariomycetidae</taxon>
        <taxon>Diaporthales</taxon>
        <taxon>Schizoparmaceae</taxon>
        <taxon>Coniella</taxon>
    </lineage>
</organism>
<dbReference type="Proteomes" id="UP000241462">
    <property type="component" value="Unassembled WGS sequence"/>
</dbReference>
<evidence type="ECO:0000256" key="2">
    <source>
        <dbReference type="SAM" id="Phobius"/>
    </source>
</evidence>
<gene>
    <name evidence="3" type="ORF">BD289DRAFT_286454</name>
</gene>
<evidence type="ECO:0000313" key="4">
    <source>
        <dbReference type="Proteomes" id="UP000241462"/>
    </source>
</evidence>